<evidence type="ECO:0000313" key="13">
    <source>
        <dbReference type="Proteomes" id="UP001321486"/>
    </source>
</evidence>
<evidence type="ECO:0000256" key="10">
    <source>
        <dbReference type="SAM" id="MobiDB-lite"/>
    </source>
</evidence>
<evidence type="ECO:0000313" key="12">
    <source>
        <dbReference type="EMBL" id="BDZ48790.1"/>
    </source>
</evidence>
<dbReference type="Gene3D" id="3.40.50.10090">
    <property type="match status" value="2"/>
</dbReference>
<comment type="pathway">
    <text evidence="1 9">Porphyrin-containing compound metabolism; protoporphyrin-IX biosynthesis; coproporphyrinogen-III from 5-aminolevulinate: step 3/4.</text>
</comment>
<evidence type="ECO:0000256" key="4">
    <source>
        <dbReference type="ARBA" id="ARBA00023239"/>
    </source>
</evidence>
<gene>
    <name evidence="12" type="ORF">GCM10025867_10310</name>
</gene>
<dbReference type="InterPro" id="IPR003754">
    <property type="entry name" value="4pyrrol_synth_uPrphyn_synth"/>
</dbReference>
<dbReference type="EC" id="4.2.1.75" evidence="3 9"/>
<comment type="catalytic activity">
    <reaction evidence="8 9">
        <text>hydroxymethylbilane = uroporphyrinogen III + H2O</text>
        <dbReference type="Rhea" id="RHEA:18965"/>
        <dbReference type="ChEBI" id="CHEBI:15377"/>
        <dbReference type="ChEBI" id="CHEBI:57308"/>
        <dbReference type="ChEBI" id="CHEBI:57845"/>
        <dbReference type="EC" id="4.2.1.75"/>
    </reaction>
</comment>
<evidence type="ECO:0000256" key="3">
    <source>
        <dbReference type="ARBA" id="ARBA00013109"/>
    </source>
</evidence>
<dbReference type="PANTHER" id="PTHR38042:SF1">
    <property type="entry name" value="UROPORPHYRINOGEN-III SYNTHASE, CHLOROPLASTIC"/>
    <property type="match status" value="1"/>
</dbReference>
<evidence type="ECO:0000256" key="9">
    <source>
        <dbReference type="RuleBase" id="RU366031"/>
    </source>
</evidence>
<name>A0ABN6XUU0_9MICO</name>
<protein>
    <recommendedName>
        <fullName evidence="7 9">Uroporphyrinogen-III synthase</fullName>
        <ecNumber evidence="3 9">4.2.1.75</ecNumber>
    </recommendedName>
</protein>
<dbReference type="Proteomes" id="UP001321486">
    <property type="component" value="Chromosome"/>
</dbReference>
<dbReference type="RefSeq" id="WP_286345708.1">
    <property type="nucleotide sequence ID" value="NZ_AP027732.1"/>
</dbReference>
<evidence type="ECO:0000259" key="11">
    <source>
        <dbReference type="Pfam" id="PF02602"/>
    </source>
</evidence>
<accession>A0ABN6XUU0</accession>
<dbReference type="EMBL" id="AP027732">
    <property type="protein sequence ID" value="BDZ48790.1"/>
    <property type="molecule type" value="Genomic_DNA"/>
</dbReference>
<dbReference type="InterPro" id="IPR039793">
    <property type="entry name" value="UROS/Hem4"/>
</dbReference>
<evidence type="ECO:0000256" key="7">
    <source>
        <dbReference type="ARBA" id="ARBA00040167"/>
    </source>
</evidence>
<sequence>MTRRSGSATPIPEKPLRGVRVLVPRGGKWGDSVSAALRSYGAQPVIAPLINFAPTENPHDLMVALLRLEAGDYDWLVVTSATTVDVLIGNSIRPAPTTRVAAVGETSAAALSLAGIRVDFVPENDNSARGLVKEWPADQIVGRVLVPQSEIAEPTLVAGLAERGLDAEFVAAYRTVGVPVDPVIRASVADGGISVVLITSGSVARQIQAQLAPLPEGTIVACIGPRTAFDARAAGLPVHLIAETRSAAALVEAVVEHATADRDLASQPSHDDGSSNTESH</sequence>
<comment type="similarity">
    <text evidence="2 9">Belongs to the uroporphyrinogen-III synthase family.</text>
</comment>
<evidence type="ECO:0000256" key="6">
    <source>
        <dbReference type="ARBA" id="ARBA00037589"/>
    </source>
</evidence>
<dbReference type="SUPFAM" id="SSF69618">
    <property type="entry name" value="HemD-like"/>
    <property type="match status" value="1"/>
</dbReference>
<evidence type="ECO:0000256" key="1">
    <source>
        <dbReference type="ARBA" id="ARBA00004772"/>
    </source>
</evidence>
<dbReference type="Pfam" id="PF02602">
    <property type="entry name" value="HEM4"/>
    <property type="match status" value="1"/>
</dbReference>
<reference evidence="13" key="1">
    <citation type="journal article" date="2019" name="Int. J. Syst. Evol. Microbiol.">
        <title>The Global Catalogue of Microorganisms (GCM) 10K type strain sequencing project: providing services to taxonomists for standard genome sequencing and annotation.</title>
        <authorList>
            <consortium name="The Broad Institute Genomics Platform"/>
            <consortium name="The Broad Institute Genome Sequencing Center for Infectious Disease"/>
            <person name="Wu L."/>
            <person name="Ma J."/>
        </authorList>
    </citation>
    <scope>NUCLEOTIDE SEQUENCE [LARGE SCALE GENOMIC DNA]</scope>
    <source>
        <strain evidence="13">NBRC 108728</strain>
    </source>
</reference>
<proteinExistence type="inferred from homology"/>
<organism evidence="12 13">
    <name type="scientific">Frondihabitans sucicola</name>
    <dbReference type="NCBI Taxonomy" id="1268041"/>
    <lineage>
        <taxon>Bacteria</taxon>
        <taxon>Bacillati</taxon>
        <taxon>Actinomycetota</taxon>
        <taxon>Actinomycetes</taxon>
        <taxon>Micrococcales</taxon>
        <taxon>Microbacteriaceae</taxon>
        <taxon>Frondihabitans</taxon>
    </lineage>
</organism>
<dbReference type="CDD" id="cd06578">
    <property type="entry name" value="HemD"/>
    <property type="match status" value="1"/>
</dbReference>
<keyword evidence="4 9" id="KW-0456">Lyase</keyword>
<dbReference type="PANTHER" id="PTHR38042">
    <property type="entry name" value="UROPORPHYRINOGEN-III SYNTHASE, CHLOROPLASTIC"/>
    <property type="match status" value="1"/>
</dbReference>
<evidence type="ECO:0000256" key="5">
    <source>
        <dbReference type="ARBA" id="ARBA00023244"/>
    </source>
</evidence>
<feature type="domain" description="Tetrapyrrole biosynthesis uroporphyrinogen III synthase" evidence="11">
    <location>
        <begin position="32"/>
        <end position="252"/>
    </location>
</feature>
<keyword evidence="13" id="KW-1185">Reference proteome</keyword>
<evidence type="ECO:0000256" key="8">
    <source>
        <dbReference type="ARBA" id="ARBA00048617"/>
    </source>
</evidence>
<comment type="function">
    <text evidence="6 9">Catalyzes cyclization of the linear tetrapyrrole, hydroxymethylbilane, to the macrocyclic uroporphyrinogen III.</text>
</comment>
<evidence type="ECO:0000256" key="2">
    <source>
        <dbReference type="ARBA" id="ARBA00008133"/>
    </source>
</evidence>
<feature type="region of interest" description="Disordered" evidence="10">
    <location>
        <begin position="261"/>
        <end position="280"/>
    </location>
</feature>
<keyword evidence="5 9" id="KW-0627">Porphyrin biosynthesis</keyword>
<dbReference type="InterPro" id="IPR036108">
    <property type="entry name" value="4pyrrol_syn_uPrphyn_synt_sf"/>
</dbReference>